<organism evidence="3 4">
    <name type="scientific">Ascodesmis nigricans</name>
    <dbReference type="NCBI Taxonomy" id="341454"/>
    <lineage>
        <taxon>Eukaryota</taxon>
        <taxon>Fungi</taxon>
        <taxon>Dikarya</taxon>
        <taxon>Ascomycota</taxon>
        <taxon>Pezizomycotina</taxon>
        <taxon>Pezizomycetes</taxon>
        <taxon>Pezizales</taxon>
        <taxon>Ascodesmidaceae</taxon>
        <taxon>Ascodesmis</taxon>
    </lineage>
</organism>
<name>A0A4S2MZ14_9PEZI</name>
<dbReference type="Proteomes" id="UP000298138">
    <property type="component" value="Unassembled WGS sequence"/>
</dbReference>
<dbReference type="PANTHER" id="PTHR39477">
    <property type="entry name" value="CHROMOSOME 8, WHOLE GENOME SHOTGUN SEQUENCE"/>
    <property type="match status" value="1"/>
</dbReference>
<feature type="compositionally biased region" description="Basic and acidic residues" evidence="1">
    <location>
        <begin position="18"/>
        <end position="40"/>
    </location>
</feature>
<feature type="compositionally biased region" description="Basic and acidic residues" evidence="1">
    <location>
        <begin position="123"/>
        <end position="132"/>
    </location>
</feature>
<evidence type="ECO:0000313" key="4">
    <source>
        <dbReference type="Proteomes" id="UP000298138"/>
    </source>
</evidence>
<gene>
    <name evidence="3" type="ORF">EX30DRAFT_339944</name>
</gene>
<accession>A0A4S2MZ14</accession>
<dbReference type="AlphaFoldDB" id="A0A4S2MZ14"/>
<dbReference type="InParanoid" id="A0A4S2MZ14"/>
<keyword evidence="4" id="KW-1185">Reference proteome</keyword>
<dbReference type="OrthoDB" id="2290255at2759"/>
<reference evidence="3 4" key="1">
    <citation type="submission" date="2019-04" db="EMBL/GenBank/DDBJ databases">
        <title>Comparative genomics and transcriptomics to analyze fruiting body development in filamentous ascomycetes.</title>
        <authorList>
            <consortium name="DOE Joint Genome Institute"/>
            <person name="Lutkenhaus R."/>
            <person name="Traeger S."/>
            <person name="Breuer J."/>
            <person name="Kuo A."/>
            <person name="Lipzen A."/>
            <person name="Pangilinan J."/>
            <person name="Dilworth D."/>
            <person name="Sandor L."/>
            <person name="Poggeler S."/>
            <person name="Barry K."/>
            <person name="Grigoriev I.V."/>
            <person name="Nowrousian M."/>
        </authorList>
    </citation>
    <scope>NUCLEOTIDE SEQUENCE [LARGE SCALE GENOMIC DNA]</scope>
    <source>
        <strain evidence="3 4">CBS 389.68</strain>
    </source>
</reference>
<dbReference type="EMBL" id="ML220116">
    <property type="protein sequence ID" value="TGZ82038.1"/>
    <property type="molecule type" value="Genomic_DNA"/>
</dbReference>
<feature type="compositionally biased region" description="Low complexity" evidence="1">
    <location>
        <begin position="41"/>
        <end position="50"/>
    </location>
</feature>
<sequence length="284" mass="30781">MEGLLRSAVNRLGGDNKSSSRDDDPDNRNDRHRSSERDSGYGRSESGRYGNDNRSSGSYKGYGDRHSPERDSGYARPSSGRYGDDDRPSYSKGGYSGNSSYESDRRSDRYAEEGYGYGGHGGRPGDARHDSDDGSLFSKVRDLLSGKEKELRDEDLDEERLVKSHKDVYRDSGSSKTTGNGIAEAAALQALKMFTGGGSEKKKEEKVASQGDFVTLAMKEAVSMFDKQKAQGNLRDDAKKDDVVTMAAKIALKLFLKSKADQSSAGNGGGAGQLLSLASAFFNK</sequence>
<proteinExistence type="predicted"/>
<dbReference type="InterPro" id="IPR056138">
    <property type="entry name" value="DUF7721"/>
</dbReference>
<feature type="compositionally biased region" description="Basic and acidic residues" evidence="1">
    <location>
        <begin position="62"/>
        <end position="73"/>
    </location>
</feature>
<evidence type="ECO:0000313" key="3">
    <source>
        <dbReference type="EMBL" id="TGZ82038.1"/>
    </source>
</evidence>
<feature type="compositionally biased region" description="Basic and acidic residues" evidence="1">
    <location>
        <begin position="139"/>
        <end position="152"/>
    </location>
</feature>
<dbReference type="PANTHER" id="PTHR39477:SF1">
    <property type="entry name" value="BETA-FLANKING PROTEIN"/>
    <property type="match status" value="1"/>
</dbReference>
<evidence type="ECO:0000256" key="1">
    <source>
        <dbReference type="SAM" id="MobiDB-lite"/>
    </source>
</evidence>
<dbReference type="Pfam" id="PF24845">
    <property type="entry name" value="DUF7721"/>
    <property type="match status" value="1"/>
</dbReference>
<evidence type="ECO:0000259" key="2">
    <source>
        <dbReference type="Pfam" id="PF24845"/>
    </source>
</evidence>
<feature type="domain" description="DUF7721" evidence="2">
    <location>
        <begin position="129"/>
        <end position="198"/>
    </location>
</feature>
<feature type="compositionally biased region" description="Low complexity" evidence="1">
    <location>
        <begin position="90"/>
        <end position="101"/>
    </location>
</feature>
<protein>
    <recommendedName>
        <fullName evidence="2">DUF7721 domain-containing protein</fullName>
    </recommendedName>
</protein>
<feature type="compositionally biased region" description="Basic and acidic residues" evidence="1">
    <location>
        <begin position="102"/>
        <end position="112"/>
    </location>
</feature>
<feature type="region of interest" description="Disordered" evidence="1">
    <location>
        <begin position="1"/>
        <end position="158"/>
    </location>
</feature>